<dbReference type="AlphaFoldDB" id="A0A0N0U7E4"/>
<protein>
    <submittedName>
        <fullName evidence="1">Uncharacterized protein</fullName>
    </submittedName>
</protein>
<name>A0A0N0U7E4_9HYME</name>
<dbReference type="Proteomes" id="UP000053105">
    <property type="component" value="Unassembled WGS sequence"/>
</dbReference>
<dbReference type="EMBL" id="KQ435700">
    <property type="protein sequence ID" value="KOX80458.1"/>
    <property type="molecule type" value="Genomic_DNA"/>
</dbReference>
<proteinExistence type="predicted"/>
<sequence length="225" mass="25937">MPNIKPLPLLNHNLYKLQEIVRTISYDILELIIFSLKEWRGFLTPRKSIYAPEHSDYHLPCPITTFSYLSLDCMFRRIVHETMENTSNFTFFVTGVPSLAKAIDEKFFAHYSARVVASSYTSSTTEGPLGERTSYQRANCKEACHREEVRETSASFEKPASSYVVPLKLPPTCSQHFYSRWEFSKSAGDFKFTDERAGISFVWNISGIYLQDLKSAVLPRIEFMK</sequence>
<reference evidence="1 2" key="1">
    <citation type="submission" date="2015-07" db="EMBL/GenBank/DDBJ databases">
        <title>The genome of Melipona quadrifasciata.</title>
        <authorList>
            <person name="Pan H."/>
            <person name="Kapheim K."/>
        </authorList>
    </citation>
    <scope>NUCLEOTIDE SEQUENCE [LARGE SCALE GENOMIC DNA]</scope>
    <source>
        <strain evidence="1">0111107301</strain>
        <tissue evidence="1">Whole body</tissue>
    </source>
</reference>
<keyword evidence="2" id="KW-1185">Reference proteome</keyword>
<evidence type="ECO:0000313" key="1">
    <source>
        <dbReference type="EMBL" id="KOX80458.1"/>
    </source>
</evidence>
<evidence type="ECO:0000313" key="2">
    <source>
        <dbReference type="Proteomes" id="UP000053105"/>
    </source>
</evidence>
<accession>A0A0N0U7E4</accession>
<gene>
    <name evidence="1" type="ORF">WN51_12941</name>
</gene>
<organism evidence="1 2">
    <name type="scientific">Melipona quadrifasciata</name>
    <dbReference type="NCBI Taxonomy" id="166423"/>
    <lineage>
        <taxon>Eukaryota</taxon>
        <taxon>Metazoa</taxon>
        <taxon>Ecdysozoa</taxon>
        <taxon>Arthropoda</taxon>
        <taxon>Hexapoda</taxon>
        <taxon>Insecta</taxon>
        <taxon>Pterygota</taxon>
        <taxon>Neoptera</taxon>
        <taxon>Endopterygota</taxon>
        <taxon>Hymenoptera</taxon>
        <taxon>Apocrita</taxon>
        <taxon>Aculeata</taxon>
        <taxon>Apoidea</taxon>
        <taxon>Anthophila</taxon>
        <taxon>Apidae</taxon>
        <taxon>Melipona</taxon>
    </lineage>
</organism>